<organism evidence="2 3">
    <name type="scientific">Sphingorhabdus wooponensis</name>
    <dbReference type="NCBI Taxonomy" id="940136"/>
    <lineage>
        <taxon>Bacteria</taxon>
        <taxon>Pseudomonadati</taxon>
        <taxon>Pseudomonadota</taxon>
        <taxon>Alphaproteobacteria</taxon>
        <taxon>Sphingomonadales</taxon>
        <taxon>Sphingomonadaceae</taxon>
        <taxon>Sphingorhabdus</taxon>
    </lineage>
</organism>
<gene>
    <name evidence="2" type="ORF">D7D48_01100</name>
</gene>
<proteinExistence type="predicted"/>
<dbReference type="EMBL" id="RWJI01000001">
    <property type="protein sequence ID" value="RRQ51527.1"/>
    <property type="molecule type" value="Genomic_DNA"/>
</dbReference>
<reference evidence="2 3" key="1">
    <citation type="submission" date="2018-12" db="EMBL/GenBank/DDBJ databases">
        <authorList>
            <person name="Kim S.-J."/>
            <person name="Jung G.-Y."/>
        </authorList>
    </citation>
    <scope>NUCLEOTIDE SEQUENCE [LARGE SCALE GENOMIC DNA]</scope>
    <source>
        <strain evidence="2 3">03SU3-P</strain>
    </source>
</reference>
<dbReference type="AlphaFoldDB" id="A0A426RRB8"/>
<feature type="compositionally biased region" description="Basic and acidic residues" evidence="1">
    <location>
        <begin position="118"/>
        <end position="127"/>
    </location>
</feature>
<name>A0A426RRB8_9SPHN</name>
<evidence type="ECO:0000313" key="3">
    <source>
        <dbReference type="Proteomes" id="UP000268553"/>
    </source>
</evidence>
<accession>A0A426RRB8</accession>
<dbReference type="Proteomes" id="UP000268553">
    <property type="component" value="Unassembled WGS sequence"/>
</dbReference>
<evidence type="ECO:0000256" key="1">
    <source>
        <dbReference type="SAM" id="MobiDB-lite"/>
    </source>
</evidence>
<dbReference type="RefSeq" id="WP_125229541.1">
    <property type="nucleotide sequence ID" value="NZ_RWJI01000001.1"/>
</dbReference>
<feature type="region of interest" description="Disordered" evidence="1">
    <location>
        <begin position="112"/>
        <end position="142"/>
    </location>
</feature>
<evidence type="ECO:0008006" key="4">
    <source>
        <dbReference type="Google" id="ProtNLM"/>
    </source>
</evidence>
<comment type="caution">
    <text evidence="2">The sequence shown here is derived from an EMBL/GenBank/DDBJ whole genome shotgun (WGS) entry which is preliminary data.</text>
</comment>
<protein>
    <recommendedName>
        <fullName evidence="4">Flagellar FliJ protein</fullName>
    </recommendedName>
</protein>
<keyword evidence="3" id="KW-1185">Reference proteome</keyword>
<sequence>MMANAQRWQRILKVRAVQRQMAELQLHRCEKELRNLTDLRDRISAIRAAAQISVGTENGLMLRSVCELSSRLDSAQRALAAPRQNAQDARNRQQQVVVAARQRETAIEKLAANGAAQDAKHAADRQSRAAIFRKTNKSERMS</sequence>
<evidence type="ECO:0000313" key="2">
    <source>
        <dbReference type="EMBL" id="RRQ51527.1"/>
    </source>
</evidence>